<keyword evidence="2" id="KW-0812">Transmembrane</keyword>
<keyword evidence="5" id="KW-1185">Reference proteome</keyword>
<feature type="compositionally biased region" description="Polar residues" evidence="1">
    <location>
        <begin position="85"/>
        <end position="97"/>
    </location>
</feature>
<feature type="compositionally biased region" description="Polar residues" evidence="1">
    <location>
        <begin position="44"/>
        <end position="54"/>
    </location>
</feature>
<proteinExistence type="predicted"/>
<feature type="transmembrane region" description="Helical" evidence="2">
    <location>
        <begin position="20"/>
        <end position="37"/>
    </location>
</feature>
<dbReference type="InterPro" id="IPR018392">
    <property type="entry name" value="LysM"/>
</dbReference>
<gene>
    <name evidence="4" type="ORF">SAY86_024868</name>
</gene>
<dbReference type="SMART" id="SM00257">
    <property type="entry name" value="LysM"/>
    <property type="match status" value="1"/>
</dbReference>
<organism evidence="4 5">
    <name type="scientific">Trapa natans</name>
    <name type="common">Water chestnut</name>
    <dbReference type="NCBI Taxonomy" id="22666"/>
    <lineage>
        <taxon>Eukaryota</taxon>
        <taxon>Viridiplantae</taxon>
        <taxon>Streptophyta</taxon>
        <taxon>Embryophyta</taxon>
        <taxon>Tracheophyta</taxon>
        <taxon>Spermatophyta</taxon>
        <taxon>Magnoliopsida</taxon>
        <taxon>eudicotyledons</taxon>
        <taxon>Gunneridae</taxon>
        <taxon>Pentapetalae</taxon>
        <taxon>rosids</taxon>
        <taxon>malvids</taxon>
        <taxon>Myrtales</taxon>
        <taxon>Lythraceae</taxon>
        <taxon>Trapa</taxon>
    </lineage>
</organism>
<evidence type="ECO:0000256" key="2">
    <source>
        <dbReference type="SAM" id="Phobius"/>
    </source>
</evidence>
<protein>
    <recommendedName>
        <fullName evidence="3">LysM domain-containing protein</fullName>
    </recommendedName>
</protein>
<feature type="domain" description="LysM" evidence="3">
    <location>
        <begin position="99"/>
        <end position="142"/>
    </location>
</feature>
<dbReference type="PANTHER" id="PTHR33734:SF26">
    <property type="entry name" value="LYSM DOMAIN-CONTAINING PROTEIN"/>
    <property type="match status" value="1"/>
</dbReference>
<feature type="compositionally biased region" description="Pro residues" evidence="1">
    <location>
        <begin position="64"/>
        <end position="76"/>
    </location>
</feature>
<dbReference type="CDD" id="cd00118">
    <property type="entry name" value="LysM"/>
    <property type="match status" value="1"/>
</dbReference>
<evidence type="ECO:0000313" key="5">
    <source>
        <dbReference type="Proteomes" id="UP001346149"/>
    </source>
</evidence>
<sequence length="144" mass="15270">MSDPRSGGKGHSGCGNDPSLAKTAGFLVFSGIALSILKTLNPFNKNRTESSSESLAGPAQPIREVPPPSLHPPQPHSPREPIVKKQTSTDQFVTHPSQPAVEIVKGDTLWGLSQKYGVSVHAIKEANGLTGNTIYAGRKLIIPQ</sequence>
<dbReference type="Gene3D" id="3.10.350.10">
    <property type="entry name" value="LysM domain"/>
    <property type="match status" value="1"/>
</dbReference>
<evidence type="ECO:0000313" key="4">
    <source>
        <dbReference type="EMBL" id="KAK4799503.1"/>
    </source>
</evidence>
<reference evidence="4 5" key="1">
    <citation type="journal article" date="2023" name="Hortic Res">
        <title>Pangenome of water caltrop reveals structural variations and asymmetric subgenome divergence after allopolyploidization.</title>
        <authorList>
            <person name="Zhang X."/>
            <person name="Chen Y."/>
            <person name="Wang L."/>
            <person name="Yuan Y."/>
            <person name="Fang M."/>
            <person name="Shi L."/>
            <person name="Lu R."/>
            <person name="Comes H.P."/>
            <person name="Ma Y."/>
            <person name="Chen Y."/>
            <person name="Huang G."/>
            <person name="Zhou Y."/>
            <person name="Zheng Z."/>
            <person name="Qiu Y."/>
        </authorList>
    </citation>
    <scope>NUCLEOTIDE SEQUENCE [LARGE SCALE GENOMIC DNA]</scope>
    <source>
        <strain evidence="4">F231</strain>
    </source>
</reference>
<keyword evidence="2" id="KW-1133">Transmembrane helix</keyword>
<dbReference type="Proteomes" id="UP001346149">
    <property type="component" value="Unassembled WGS sequence"/>
</dbReference>
<dbReference type="PROSITE" id="PS51782">
    <property type="entry name" value="LYSM"/>
    <property type="match status" value="1"/>
</dbReference>
<keyword evidence="2" id="KW-0472">Membrane</keyword>
<dbReference type="Pfam" id="PF01476">
    <property type="entry name" value="LysM"/>
    <property type="match status" value="1"/>
</dbReference>
<dbReference type="PANTHER" id="PTHR33734">
    <property type="entry name" value="LYSM DOMAIN-CONTAINING GPI-ANCHORED PROTEIN 2"/>
    <property type="match status" value="1"/>
</dbReference>
<feature type="region of interest" description="Disordered" evidence="1">
    <location>
        <begin position="44"/>
        <end position="98"/>
    </location>
</feature>
<dbReference type="InterPro" id="IPR036779">
    <property type="entry name" value="LysM_dom_sf"/>
</dbReference>
<name>A0AAN7RK59_TRANT</name>
<dbReference type="AlphaFoldDB" id="A0AAN7RK59"/>
<dbReference type="SUPFAM" id="SSF54106">
    <property type="entry name" value="LysM domain"/>
    <property type="match status" value="1"/>
</dbReference>
<comment type="caution">
    <text evidence="4">The sequence shown here is derived from an EMBL/GenBank/DDBJ whole genome shotgun (WGS) entry which is preliminary data.</text>
</comment>
<evidence type="ECO:0000259" key="3">
    <source>
        <dbReference type="PROSITE" id="PS51782"/>
    </source>
</evidence>
<dbReference type="EMBL" id="JAXQNO010000004">
    <property type="protein sequence ID" value="KAK4799503.1"/>
    <property type="molecule type" value="Genomic_DNA"/>
</dbReference>
<evidence type="ECO:0000256" key="1">
    <source>
        <dbReference type="SAM" id="MobiDB-lite"/>
    </source>
</evidence>
<accession>A0AAN7RK59</accession>